<proteinExistence type="predicted"/>
<evidence type="ECO:0000256" key="1">
    <source>
        <dbReference type="SAM" id="MobiDB-lite"/>
    </source>
</evidence>
<feature type="region of interest" description="Disordered" evidence="1">
    <location>
        <begin position="45"/>
        <end position="66"/>
    </location>
</feature>
<name>A0A0P1BS09_9BASI</name>
<evidence type="ECO:0000313" key="3">
    <source>
        <dbReference type="Proteomes" id="UP000054845"/>
    </source>
</evidence>
<protein>
    <submittedName>
        <fullName evidence="2">Uncharacterized protein</fullName>
    </submittedName>
</protein>
<dbReference type="AlphaFoldDB" id="A0A0P1BS09"/>
<reference evidence="2 3" key="1">
    <citation type="submission" date="2014-09" db="EMBL/GenBank/DDBJ databases">
        <authorList>
            <person name="Magalhaes I.L.F."/>
            <person name="Oliveira U."/>
            <person name="Santos F.R."/>
            <person name="Vidigal T.H.D.A."/>
            <person name="Brescovit A.D."/>
            <person name="Santos A.J."/>
        </authorList>
    </citation>
    <scope>NUCLEOTIDE SEQUENCE [LARGE SCALE GENOMIC DNA]</scope>
</reference>
<organism evidence="2 3">
    <name type="scientific">Ceraceosorus bombacis</name>
    <dbReference type="NCBI Taxonomy" id="401625"/>
    <lineage>
        <taxon>Eukaryota</taxon>
        <taxon>Fungi</taxon>
        <taxon>Dikarya</taxon>
        <taxon>Basidiomycota</taxon>
        <taxon>Ustilaginomycotina</taxon>
        <taxon>Exobasidiomycetes</taxon>
        <taxon>Ceraceosorales</taxon>
        <taxon>Ceraceosoraceae</taxon>
        <taxon>Ceraceosorus</taxon>
    </lineage>
</organism>
<keyword evidence="3" id="KW-1185">Reference proteome</keyword>
<sequence>MALDPLTSTQCMDIFEGVLTCVTKAEIKNHVIRCSSSKDSSSKVWWMHQDDTSADAKRRRNSGEQQ</sequence>
<dbReference type="Proteomes" id="UP000054845">
    <property type="component" value="Unassembled WGS sequence"/>
</dbReference>
<evidence type="ECO:0000313" key="2">
    <source>
        <dbReference type="EMBL" id="CEH18989.1"/>
    </source>
</evidence>
<dbReference type="EMBL" id="CCYA01000276">
    <property type="protein sequence ID" value="CEH18989.1"/>
    <property type="molecule type" value="Genomic_DNA"/>
</dbReference>
<accession>A0A0P1BS09</accession>